<keyword evidence="2" id="KW-1185">Reference proteome</keyword>
<organism evidence="1 2">
    <name type="scientific">Desulfonatronum thiosulfatophilum</name>
    <dbReference type="NCBI Taxonomy" id="617002"/>
    <lineage>
        <taxon>Bacteria</taxon>
        <taxon>Pseudomonadati</taxon>
        <taxon>Thermodesulfobacteriota</taxon>
        <taxon>Desulfovibrionia</taxon>
        <taxon>Desulfovibrionales</taxon>
        <taxon>Desulfonatronaceae</taxon>
        <taxon>Desulfonatronum</taxon>
    </lineage>
</organism>
<evidence type="ECO:0000313" key="1">
    <source>
        <dbReference type="EMBL" id="SDB43464.1"/>
    </source>
</evidence>
<protein>
    <submittedName>
        <fullName evidence="1">Uncharacterized protein</fullName>
    </submittedName>
</protein>
<dbReference type="Proteomes" id="UP000198771">
    <property type="component" value="Unassembled WGS sequence"/>
</dbReference>
<proteinExistence type="predicted"/>
<dbReference type="AlphaFoldDB" id="A0A1G6DE78"/>
<gene>
    <name evidence="1" type="ORF">SAMN05660653_02105</name>
</gene>
<dbReference type="EMBL" id="FMXO01000011">
    <property type="protein sequence ID" value="SDB43464.1"/>
    <property type="molecule type" value="Genomic_DNA"/>
</dbReference>
<name>A0A1G6DE78_9BACT</name>
<accession>A0A1G6DE78</accession>
<reference evidence="1 2" key="1">
    <citation type="submission" date="2016-10" db="EMBL/GenBank/DDBJ databases">
        <authorList>
            <person name="de Groot N.N."/>
        </authorList>
    </citation>
    <scope>NUCLEOTIDE SEQUENCE [LARGE SCALE GENOMIC DNA]</scope>
    <source>
        <strain evidence="1 2">ASO4-2</strain>
    </source>
</reference>
<evidence type="ECO:0000313" key="2">
    <source>
        <dbReference type="Proteomes" id="UP000198771"/>
    </source>
</evidence>
<sequence length="161" mass="18344">MSFTRLPVRIGVFRLCCWTSTLWAWCGGVRRLVMADCLGSIHGPALCGVFLDERGLGASLWFRPQGDVGIVLIWPGRLYRWRPKFPCCRAGTESRHAGGLQKKIELNIHTCASFSERCHMYFPNEDLGEDDEEQGAKRLYRGCTKRHFGDLGKKKGLRFYS</sequence>